<dbReference type="Gene3D" id="3.30.70.330">
    <property type="match status" value="1"/>
</dbReference>
<evidence type="ECO:0000256" key="1">
    <source>
        <dbReference type="PROSITE-ProRule" id="PRU00176"/>
    </source>
</evidence>
<evidence type="ECO:0000256" key="2">
    <source>
        <dbReference type="SAM" id="MobiDB-lite"/>
    </source>
</evidence>
<gene>
    <name evidence="4" type="ORF">ROZALSC1DRAFT_27331</name>
</gene>
<dbReference type="GO" id="GO:0005634">
    <property type="term" value="C:nucleus"/>
    <property type="evidence" value="ECO:0007669"/>
    <property type="project" value="InterPro"/>
</dbReference>
<protein>
    <submittedName>
        <fullName evidence="4">RNA-binding domain-containing protein</fullName>
    </submittedName>
</protein>
<dbReference type="InterPro" id="IPR035979">
    <property type="entry name" value="RBD_domain_sf"/>
</dbReference>
<proteinExistence type="predicted"/>
<evidence type="ECO:0000259" key="3">
    <source>
        <dbReference type="PROSITE" id="PS50102"/>
    </source>
</evidence>
<feature type="region of interest" description="Disordered" evidence="2">
    <location>
        <begin position="1"/>
        <end position="45"/>
    </location>
</feature>
<name>A0A4P9YP13_ROZAC</name>
<dbReference type="EMBL" id="ML004973">
    <property type="protein sequence ID" value="RKP21258.1"/>
    <property type="molecule type" value="Genomic_DNA"/>
</dbReference>
<dbReference type="Pfam" id="PF00076">
    <property type="entry name" value="RRM_1"/>
    <property type="match status" value="1"/>
</dbReference>
<dbReference type="InterPro" id="IPR000504">
    <property type="entry name" value="RRM_dom"/>
</dbReference>
<sequence length="164" mass="19124">MKTSSYRERDNERHDMHEENSHDDATAKLRSAATKRKGRGFSSVDDKGTAMDVDHEFDQLDPENAVEHAQKCWIIFVTGLHEEITEEDIQDKFADFGEIMNLHLNLDRRTGFVKGYALIEYRDFKEAEAAVSNMNGALIFDRPVKCDFAFVHERRDRRSDNRRK</sequence>
<dbReference type="PRINTS" id="PR01738">
    <property type="entry name" value="RNABINDINGM8"/>
</dbReference>
<feature type="compositionally biased region" description="Basic and acidic residues" evidence="2">
    <location>
        <begin position="1"/>
        <end position="27"/>
    </location>
</feature>
<reference evidence="5" key="1">
    <citation type="journal article" date="2018" name="Nat. Microbiol.">
        <title>Leveraging single-cell genomics to expand the fungal tree of life.</title>
        <authorList>
            <person name="Ahrendt S.R."/>
            <person name="Quandt C.A."/>
            <person name="Ciobanu D."/>
            <person name="Clum A."/>
            <person name="Salamov A."/>
            <person name="Andreopoulos B."/>
            <person name="Cheng J.F."/>
            <person name="Woyke T."/>
            <person name="Pelin A."/>
            <person name="Henrissat B."/>
            <person name="Reynolds N.K."/>
            <person name="Benny G.L."/>
            <person name="Smith M.E."/>
            <person name="James T.Y."/>
            <person name="Grigoriev I.V."/>
        </authorList>
    </citation>
    <scope>NUCLEOTIDE SEQUENCE [LARGE SCALE GENOMIC DNA]</scope>
    <source>
        <strain evidence="5">CSF55</strain>
    </source>
</reference>
<dbReference type="SUPFAM" id="SSF54928">
    <property type="entry name" value="RNA-binding domain, RBD"/>
    <property type="match status" value="1"/>
</dbReference>
<dbReference type="SMART" id="SM00360">
    <property type="entry name" value="RRM"/>
    <property type="match status" value="1"/>
</dbReference>
<dbReference type="PROSITE" id="PS50102">
    <property type="entry name" value="RRM"/>
    <property type="match status" value="1"/>
</dbReference>
<dbReference type="GO" id="GO:0003723">
    <property type="term" value="F:RNA binding"/>
    <property type="evidence" value="ECO:0007669"/>
    <property type="project" value="UniProtKB-UniRule"/>
</dbReference>
<keyword evidence="1" id="KW-0694">RNA-binding</keyword>
<evidence type="ECO:0000313" key="4">
    <source>
        <dbReference type="EMBL" id="RKP21258.1"/>
    </source>
</evidence>
<dbReference type="GO" id="GO:0005737">
    <property type="term" value="C:cytoplasm"/>
    <property type="evidence" value="ECO:0007669"/>
    <property type="project" value="InterPro"/>
</dbReference>
<feature type="domain" description="RRM" evidence="3">
    <location>
        <begin position="73"/>
        <end position="151"/>
    </location>
</feature>
<dbReference type="InterPro" id="IPR012677">
    <property type="entry name" value="Nucleotide-bd_a/b_plait_sf"/>
</dbReference>
<dbReference type="Proteomes" id="UP000281549">
    <property type="component" value="Unassembled WGS sequence"/>
</dbReference>
<dbReference type="GO" id="GO:0006396">
    <property type="term" value="P:RNA processing"/>
    <property type="evidence" value="ECO:0007669"/>
    <property type="project" value="InterPro"/>
</dbReference>
<dbReference type="InterPro" id="IPR008111">
    <property type="entry name" value="RNA-bd_8"/>
</dbReference>
<dbReference type="AlphaFoldDB" id="A0A4P9YP13"/>
<accession>A0A4P9YP13</accession>
<evidence type="ECO:0000313" key="5">
    <source>
        <dbReference type="Proteomes" id="UP000281549"/>
    </source>
</evidence>
<organism evidence="4 5">
    <name type="scientific">Rozella allomycis (strain CSF55)</name>
    <dbReference type="NCBI Taxonomy" id="988480"/>
    <lineage>
        <taxon>Eukaryota</taxon>
        <taxon>Fungi</taxon>
        <taxon>Fungi incertae sedis</taxon>
        <taxon>Cryptomycota</taxon>
        <taxon>Cryptomycota incertae sedis</taxon>
        <taxon>Rozella</taxon>
    </lineage>
</organism>
<dbReference type="PANTHER" id="PTHR45894">
    <property type="entry name" value="RNA-BINDING PROTEIN 8A"/>
    <property type="match status" value="1"/>
</dbReference>